<keyword evidence="3" id="KW-0677">Repeat</keyword>
<evidence type="ECO:0000256" key="4">
    <source>
        <dbReference type="ARBA" id="ARBA00022741"/>
    </source>
</evidence>
<evidence type="ECO:0000259" key="6">
    <source>
        <dbReference type="Pfam" id="PF00931"/>
    </source>
</evidence>
<feature type="domain" description="NB-ARC" evidence="6">
    <location>
        <begin position="156"/>
        <end position="216"/>
    </location>
</feature>
<gene>
    <name evidence="8" type="ORF">QJS10_CPB17g00312</name>
</gene>
<organism evidence="8 9">
    <name type="scientific">Acorus calamus</name>
    <name type="common">Sweet flag</name>
    <dbReference type="NCBI Taxonomy" id="4465"/>
    <lineage>
        <taxon>Eukaryota</taxon>
        <taxon>Viridiplantae</taxon>
        <taxon>Streptophyta</taxon>
        <taxon>Embryophyta</taxon>
        <taxon>Tracheophyta</taxon>
        <taxon>Spermatophyta</taxon>
        <taxon>Magnoliopsida</taxon>
        <taxon>Liliopsida</taxon>
        <taxon>Acoraceae</taxon>
        <taxon>Acorus</taxon>
    </lineage>
</organism>
<dbReference type="InterPro" id="IPR041118">
    <property type="entry name" value="Rx_N"/>
</dbReference>
<dbReference type="EMBL" id="JAUJYO010000017">
    <property type="protein sequence ID" value="KAK1293401.1"/>
    <property type="molecule type" value="Genomic_DNA"/>
</dbReference>
<dbReference type="AlphaFoldDB" id="A0AAV9CXV8"/>
<dbReference type="PANTHER" id="PTHR19338:SF0">
    <property type="entry name" value="MITOCHONDRIAL IMPORT INNER MEMBRANE TRANSLOCASE SUBUNIT TIM13"/>
    <property type="match status" value="1"/>
</dbReference>
<dbReference type="CDD" id="cd14798">
    <property type="entry name" value="RX-CC_like"/>
    <property type="match status" value="1"/>
</dbReference>
<dbReference type="Gene3D" id="3.40.50.300">
    <property type="entry name" value="P-loop containing nucleotide triphosphate hydrolases"/>
    <property type="match status" value="1"/>
</dbReference>
<accession>A0AAV9CXV8</accession>
<keyword evidence="2" id="KW-0433">Leucine-rich repeat</keyword>
<proteinExistence type="inferred from homology"/>
<dbReference type="Pfam" id="PF00931">
    <property type="entry name" value="NB-ARC"/>
    <property type="match status" value="1"/>
</dbReference>
<evidence type="ECO:0000259" key="7">
    <source>
        <dbReference type="Pfam" id="PF18052"/>
    </source>
</evidence>
<protein>
    <submittedName>
        <fullName evidence="8">Disease resistance protein</fullName>
    </submittedName>
</protein>
<dbReference type="Proteomes" id="UP001180020">
    <property type="component" value="Unassembled WGS sequence"/>
</dbReference>
<comment type="similarity">
    <text evidence="1">Belongs to the disease resistance NB-LRR family.</text>
</comment>
<evidence type="ECO:0000313" key="8">
    <source>
        <dbReference type="EMBL" id="KAK1293401.1"/>
    </source>
</evidence>
<reference evidence="8" key="1">
    <citation type="journal article" date="2023" name="Nat. Commun.">
        <title>Diploid and tetraploid genomes of Acorus and the evolution of monocots.</title>
        <authorList>
            <person name="Ma L."/>
            <person name="Liu K.W."/>
            <person name="Li Z."/>
            <person name="Hsiao Y.Y."/>
            <person name="Qi Y."/>
            <person name="Fu T."/>
            <person name="Tang G.D."/>
            <person name="Zhang D."/>
            <person name="Sun W.H."/>
            <person name="Liu D.K."/>
            <person name="Li Y."/>
            <person name="Chen G.Z."/>
            <person name="Liu X.D."/>
            <person name="Liao X.Y."/>
            <person name="Jiang Y.T."/>
            <person name="Yu X."/>
            <person name="Hao Y."/>
            <person name="Huang J."/>
            <person name="Zhao X.W."/>
            <person name="Ke S."/>
            <person name="Chen Y.Y."/>
            <person name="Wu W.L."/>
            <person name="Hsu J.L."/>
            <person name="Lin Y.F."/>
            <person name="Huang M.D."/>
            <person name="Li C.Y."/>
            <person name="Huang L."/>
            <person name="Wang Z.W."/>
            <person name="Zhao X."/>
            <person name="Zhong W.Y."/>
            <person name="Peng D.H."/>
            <person name="Ahmad S."/>
            <person name="Lan S."/>
            <person name="Zhang J.S."/>
            <person name="Tsai W.C."/>
            <person name="Van de Peer Y."/>
            <person name="Liu Z.J."/>
        </authorList>
    </citation>
    <scope>NUCLEOTIDE SEQUENCE</scope>
    <source>
        <strain evidence="8">CP</strain>
    </source>
</reference>
<keyword evidence="9" id="KW-1185">Reference proteome</keyword>
<dbReference type="InterPro" id="IPR002182">
    <property type="entry name" value="NB-ARC"/>
</dbReference>
<dbReference type="GO" id="GO:0006952">
    <property type="term" value="P:defense response"/>
    <property type="evidence" value="ECO:0007669"/>
    <property type="project" value="UniProtKB-KW"/>
</dbReference>
<evidence type="ECO:0000256" key="1">
    <source>
        <dbReference type="ARBA" id="ARBA00008894"/>
    </source>
</evidence>
<evidence type="ECO:0000256" key="3">
    <source>
        <dbReference type="ARBA" id="ARBA00022737"/>
    </source>
</evidence>
<feature type="domain" description="Disease resistance N-terminal" evidence="7">
    <location>
        <begin position="5"/>
        <end position="83"/>
    </location>
</feature>
<keyword evidence="5" id="KW-0611">Plant defense</keyword>
<sequence length="223" mass="25917">MADAIVSFLVGKVGEQLLNEVNFLYEVEDKVRLFEGELKQLQLFLSKANRNRDKEQDAAYDGEDIIDEFILQSMPRRRRERSCIKRWVLFLRDMPARHKVGKSILGVNERLKTVFALKDRYAIEVDRAPDVHRALKVRKSMDSRSDMQDEVIVGFEDQEKRLVQRLTGQIDELRVVSIVGMGGLGKTTLAKKVYANRDVQMKFECILWVSIAQNCQKVYHIKK</sequence>
<comment type="caution">
    <text evidence="8">The sequence shown here is derived from an EMBL/GenBank/DDBJ whole genome shotgun (WGS) entry which is preliminary data.</text>
</comment>
<evidence type="ECO:0000313" key="9">
    <source>
        <dbReference type="Proteomes" id="UP001180020"/>
    </source>
</evidence>
<name>A0AAV9CXV8_ACOCL</name>
<evidence type="ECO:0000256" key="5">
    <source>
        <dbReference type="ARBA" id="ARBA00022821"/>
    </source>
</evidence>
<reference evidence="8" key="2">
    <citation type="submission" date="2023-06" db="EMBL/GenBank/DDBJ databases">
        <authorList>
            <person name="Ma L."/>
            <person name="Liu K.-W."/>
            <person name="Li Z."/>
            <person name="Hsiao Y.-Y."/>
            <person name="Qi Y."/>
            <person name="Fu T."/>
            <person name="Tang G."/>
            <person name="Zhang D."/>
            <person name="Sun W.-H."/>
            <person name="Liu D.-K."/>
            <person name="Li Y."/>
            <person name="Chen G.-Z."/>
            <person name="Liu X.-D."/>
            <person name="Liao X.-Y."/>
            <person name="Jiang Y.-T."/>
            <person name="Yu X."/>
            <person name="Hao Y."/>
            <person name="Huang J."/>
            <person name="Zhao X.-W."/>
            <person name="Ke S."/>
            <person name="Chen Y.-Y."/>
            <person name="Wu W.-L."/>
            <person name="Hsu J.-L."/>
            <person name="Lin Y.-F."/>
            <person name="Huang M.-D."/>
            <person name="Li C.-Y."/>
            <person name="Huang L."/>
            <person name="Wang Z.-W."/>
            <person name="Zhao X."/>
            <person name="Zhong W.-Y."/>
            <person name="Peng D.-H."/>
            <person name="Ahmad S."/>
            <person name="Lan S."/>
            <person name="Zhang J.-S."/>
            <person name="Tsai W.-C."/>
            <person name="Van De Peer Y."/>
            <person name="Liu Z.-J."/>
        </authorList>
    </citation>
    <scope>NUCLEOTIDE SEQUENCE</scope>
    <source>
        <strain evidence="8">CP</strain>
        <tissue evidence="8">Leaves</tissue>
    </source>
</reference>
<dbReference type="SUPFAM" id="SSF52540">
    <property type="entry name" value="P-loop containing nucleoside triphosphate hydrolases"/>
    <property type="match status" value="1"/>
</dbReference>
<dbReference type="InterPro" id="IPR027417">
    <property type="entry name" value="P-loop_NTPase"/>
</dbReference>
<dbReference type="PANTHER" id="PTHR19338">
    <property type="entry name" value="TRANSLOCASE OF INNER MITOCHONDRIAL MEMBRANE 13 HOMOLOG"/>
    <property type="match status" value="1"/>
</dbReference>
<keyword evidence="4" id="KW-0547">Nucleotide-binding</keyword>
<dbReference type="Pfam" id="PF18052">
    <property type="entry name" value="Rx_N"/>
    <property type="match status" value="1"/>
</dbReference>
<evidence type="ECO:0000256" key="2">
    <source>
        <dbReference type="ARBA" id="ARBA00022614"/>
    </source>
</evidence>
<dbReference type="GO" id="GO:0043531">
    <property type="term" value="F:ADP binding"/>
    <property type="evidence" value="ECO:0007669"/>
    <property type="project" value="InterPro"/>
</dbReference>
<dbReference type="InterPro" id="IPR038005">
    <property type="entry name" value="RX-like_CC"/>
</dbReference>
<dbReference type="Gene3D" id="1.20.5.4130">
    <property type="match status" value="1"/>
</dbReference>